<dbReference type="SUPFAM" id="SSF53335">
    <property type="entry name" value="S-adenosyl-L-methionine-dependent methyltransferases"/>
    <property type="match status" value="1"/>
</dbReference>
<dbReference type="Pfam" id="PF03602">
    <property type="entry name" value="Cons_hypoth95"/>
    <property type="match status" value="1"/>
</dbReference>
<sequence length="190" mass="20076">MWASMRIVGGQFKGRPIAAPVGRDTRPTSDRAREAVFNILAHAPWSPGIEGRRVLDLFAGSGALGLEAMSRGAAFALFVETDAAARGVIRDNIEALGLFGTTRIHRRDATDLGLKPSGLGDPFDLVFLDPPYGKGLGEAALGQLGAGSWITSDALIVFEVGADETPAIPAFETLDTRDYGAAKVLFLKPP</sequence>
<dbReference type="GO" id="GO:0052913">
    <property type="term" value="F:16S rRNA (guanine(966)-N(2))-methyltransferase activity"/>
    <property type="evidence" value="ECO:0007669"/>
    <property type="project" value="UniProtKB-EC"/>
</dbReference>
<dbReference type="KEGG" id="tsv:DSM104635_01275"/>
<dbReference type="AlphaFoldDB" id="A0A6I6MMG8"/>
<evidence type="ECO:0000256" key="1">
    <source>
        <dbReference type="ARBA" id="ARBA00022603"/>
    </source>
</evidence>
<dbReference type="NCBIfam" id="TIGR00095">
    <property type="entry name" value="16S rRNA (guanine(966)-N(2))-methyltransferase RsmD"/>
    <property type="match status" value="1"/>
</dbReference>
<evidence type="ECO:0000313" key="3">
    <source>
        <dbReference type="EMBL" id="QGZ94456.1"/>
    </source>
</evidence>
<organism evidence="3 4">
    <name type="scientific">Terricaulis silvestris</name>
    <dbReference type="NCBI Taxonomy" id="2686094"/>
    <lineage>
        <taxon>Bacteria</taxon>
        <taxon>Pseudomonadati</taxon>
        <taxon>Pseudomonadota</taxon>
        <taxon>Alphaproteobacteria</taxon>
        <taxon>Caulobacterales</taxon>
        <taxon>Caulobacteraceae</taxon>
        <taxon>Terricaulis</taxon>
    </lineage>
</organism>
<keyword evidence="4" id="KW-1185">Reference proteome</keyword>
<dbReference type="PANTHER" id="PTHR43542:SF1">
    <property type="entry name" value="METHYLTRANSFERASE"/>
    <property type="match status" value="1"/>
</dbReference>
<dbReference type="EC" id="2.1.1.171" evidence="3"/>
<dbReference type="InterPro" id="IPR002052">
    <property type="entry name" value="DNA_methylase_N6_adenine_CS"/>
</dbReference>
<proteinExistence type="predicted"/>
<gene>
    <name evidence="3" type="primary">rsmD</name>
    <name evidence="3" type="ORF">DSM104635_01275</name>
</gene>
<keyword evidence="1 3" id="KW-0489">Methyltransferase</keyword>
<reference evidence="4" key="1">
    <citation type="submission" date="2019-12" db="EMBL/GenBank/DDBJ databases">
        <title>Complete genome of Terracaulis silvestris 0127_4.</title>
        <authorList>
            <person name="Vieira S."/>
            <person name="Riedel T."/>
            <person name="Sproer C."/>
            <person name="Pascual J."/>
            <person name="Boedeker C."/>
            <person name="Overmann J."/>
        </authorList>
    </citation>
    <scope>NUCLEOTIDE SEQUENCE [LARGE SCALE GENOMIC DNA]</scope>
    <source>
        <strain evidence="4">0127_4</strain>
    </source>
</reference>
<dbReference type="Gene3D" id="3.40.50.150">
    <property type="entry name" value="Vaccinia Virus protein VP39"/>
    <property type="match status" value="1"/>
</dbReference>
<dbReference type="CDD" id="cd02440">
    <property type="entry name" value="AdoMet_MTases"/>
    <property type="match status" value="1"/>
</dbReference>
<evidence type="ECO:0000313" key="4">
    <source>
        <dbReference type="Proteomes" id="UP000431269"/>
    </source>
</evidence>
<protein>
    <submittedName>
        <fullName evidence="3">Ribosomal RNA small subunit methyltransferase D</fullName>
        <ecNumber evidence="3">2.1.1.171</ecNumber>
    </submittedName>
</protein>
<dbReference type="EMBL" id="CP047045">
    <property type="protein sequence ID" value="QGZ94456.1"/>
    <property type="molecule type" value="Genomic_DNA"/>
</dbReference>
<keyword evidence="2 3" id="KW-0808">Transferase</keyword>
<evidence type="ECO:0000256" key="2">
    <source>
        <dbReference type="ARBA" id="ARBA00022679"/>
    </source>
</evidence>
<dbReference type="InterPro" id="IPR004398">
    <property type="entry name" value="RNA_MeTrfase_RsmD"/>
</dbReference>
<name>A0A6I6MMG8_9CAUL</name>
<dbReference type="InterPro" id="IPR029063">
    <property type="entry name" value="SAM-dependent_MTases_sf"/>
</dbReference>
<dbReference type="PIRSF" id="PIRSF004553">
    <property type="entry name" value="CHP00095"/>
    <property type="match status" value="1"/>
</dbReference>
<accession>A0A6I6MMG8</accession>
<dbReference type="Proteomes" id="UP000431269">
    <property type="component" value="Chromosome"/>
</dbReference>
<dbReference type="PROSITE" id="PS00092">
    <property type="entry name" value="N6_MTASE"/>
    <property type="match status" value="1"/>
</dbReference>
<dbReference type="GO" id="GO:0003676">
    <property type="term" value="F:nucleic acid binding"/>
    <property type="evidence" value="ECO:0007669"/>
    <property type="project" value="InterPro"/>
</dbReference>
<dbReference type="PANTHER" id="PTHR43542">
    <property type="entry name" value="METHYLTRANSFERASE"/>
    <property type="match status" value="1"/>
</dbReference>